<dbReference type="PROSITE" id="PS50850">
    <property type="entry name" value="MFS"/>
    <property type="match status" value="1"/>
</dbReference>
<feature type="transmembrane region" description="Helical" evidence="8">
    <location>
        <begin position="100"/>
        <end position="119"/>
    </location>
</feature>
<evidence type="ECO:0000256" key="3">
    <source>
        <dbReference type="ARBA" id="ARBA00022448"/>
    </source>
</evidence>
<feature type="transmembrane region" description="Helical" evidence="8">
    <location>
        <begin position="451"/>
        <end position="472"/>
    </location>
</feature>
<dbReference type="FunFam" id="1.20.1250.20:FF:000134">
    <property type="entry name" value="MFS sugar transporter protein"/>
    <property type="match status" value="1"/>
</dbReference>
<dbReference type="PANTHER" id="PTHR48022">
    <property type="entry name" value="PLASTIDIC GLUCOSE TRANSPORTER 4"/>
    <property type="match status" value="1"/>
</dbReference>
<comment type="similarity">
    <text evidence="2 7">Belongs to the major facilitator superfamily. Sugar transporter (TC 2.A.1.1) family.</text>
</comment>
<evidence type="ECO:0000256" key="8">
    <source>
        <dbReference type="SAM" id="Phobius"/>
    </source>
</evidence>
<dbReference type="NCBIfam" id="TIGR00879">
    <property type="entry name" value="SP"/>
    <property type="match status" value="1"/>
</dbReference>
<dbReference type="InterPro" id="IPR036259">
    <property type="entry name" value="MFS_trans_sf"/>
</dbReference>
<keyword evidence="6 8" id="KW-0472">Membrane</keyword>
<evidence type="ECO:0000256" key="5">
    <source>
        <dbReference type="ARBA" id="ARBA00022989"/>
    </source>
</evidence>
<feature type="transmembrane region" description="Helical" evidence="8">
    <location>
        <begin position="59"/>
        <end position="80"/>
    </location>
</feature>
<reference evidence="10 11" key="1">
    <citation type="journal article" date="2011" name="Genome Biol.">
        <title>Genome sequence of the insect pathogenic fungus Cordyceps militaris, a valued traditional Chinese medicine.</title>
        <authorList>
            <person name="Zheng P."/>
            <person name="Xia Y."/>
            <person name="Xiao G."/>
            <person name="Xiong C."/>
            <person name="Hu X."/>
            <person name="Zhang S."/>
            <person name="Zheng H."/>
            <person name="Huang Y."/>
            <person name="Zhou Y."/>
            <person name="Wang S."/>
            <person name="Zhao G.P."/>
            <person name="Liu X."/>
            <person name="St Leger R.J."/>
            <person name="Wang C."/>
        </authorList>
    </citation>
    <scope>NUCLEOTIDE SEQUENCE [LARGE SCALE GENOMIC DNA]</scope>
    <source>
        <strain evidence="10 11">CM01</strain>
    </source>
</reference>
<feature type="transmembrane region" description="Helical" evidence="8">
    <location>
        <begin position="415"/>
        <end position="439"/>
    </location>
</feature>
<name>G3JT50_CORMM</name>
<feature type="transmembrane region" description="Helical" evidence="8">
    <location>
        <begin position="311"/>
        <end position="329"/>
    </location>
</feature>
<dbReference type="InterPro" id="IPR050360">
    <property type="entry name" value="MFS_Sugar_Transporters"/>
</dbReference>
<dbReference type="Pfam" id="PF00083">
    <property type="entry name" value="Sugar_tr"/>
    <property type="match status" value="1"/>
</dbReference>
<dbReference type="SUPFAM" id="SSF103473">
    <property type="entry name" value="MFS general substrate transporter"/>
    <property type="match status" value="1"/>
</dbReference>
<evidence type="ECO:0000256" key="2">
    <source>
        <dbReference type="ARBA" id="ARBA00010992"/>
    </source>
</evidence>
<dbReference type="GO" id="GO:0016020">
    <property type="term" value="C:membrane"/>
    <property type="evidence" value="ECO:0007669"/>
    <property type="project" value="UniProtKB-SubCell"/>
</dbReference>
<feature type="transmembrane region" description="Helical" evidence="8">
    <location>
        <begin position="379"/>
        <end position="400"/>
    </location>
</feature>
<feature type="transmembrane region" description="Helical" evidence="8">
    <location>
        <begin position="349"/>
        <end position="367"/>
    </location>
</feature>
<dbReference type="HOGENOM" id="CLU_001265_30_13_1"/>
<accession>G3JT50</accession>
<dbReference type="GeneID" id="18171097"/>
<keyword evidence="5 8" id="KW-1133">Transmembrane helix</keyword>
<dbReference type="AlphaFoldDB" id="G3JT50"/>
<feature type="transmembrane region" description="Helical" evidence="8">
    <location>
        <begin position="191"/>
        <end position="213"/>
    </location>
</feature>
<dbReference type="KEGG" id="cmt:CCM_09094"/>
<feature type="transmembrane region" description="Helical" evidence="8">
    <location>
        <begin position="225"/>
        <end position="242"/>
    </location>
</feature>
<sequence>MGNLDATDDAQVASIKDDNRPFLHKHGAADIRELQGNAHFYETVSAAPLNPWSRTSIQLYLILLIAALNATASGFDGSIFSSINAMPQYQKYFHHSELGSATGIIFMIYTIGNMIGSLFTGPICDRFGRRAGMMTGSVLIMVGAAVQTAAQSDAYLLGGRFVLGFGVSIGTSSAPTYALELAPPQWRARVVGYYNSFFYTGAILATGVAYAAIKSPGETAFRLPLGLQLIPPLFIFFGALVIPESPRWLTMWGKKEQAAAILAKYHGGGDMNHPMVQLELREFEAGIELQKTSSVWNYWPLVSSPNARWRFTMMAFMSVFAQLSGNSVLTYYLPSMYKLLGVKTPQRKLLLTFANTIVSGAGAVAGSALNDTIGRRTKLWVGSIVLAGLFGGVTGFSSYFEGGKTDVSSTITSSGIAFIFLFGCAYSFIYTPLTATYCAEVLSTPMRAKGMGIHVILSNCANLYNTYVTAVALEAIDFRYYFVFVGLNIIYAALWYFLGVETRGRTLEEMEEVFNAKFPPRAALQKAVMVKQRDGHLADVGAAAGDEERV</sequence>
<proteinExistence type="inferred from homology"/>
<dbReference type="RefSeq" id="XP_006674291.1">
    <property type="nucleotide sequence ID" value="XM_006674228.1"/>
</dbReference>
<feature type="transmembrane region" description="Helical" evidence="8">
    <location>
        <begin position="161"/>
        <end position="179"/>
    </location>
</feature>
<evidence type="ECO:0000256" key="1">
    <source>
        <dbReference type="ARBA" id="ARBA00004141"/>
    </source>
</evidence>
<dbReference type="OrthoDB" id="6133115at2759"/>
<keyword evidence="4 8" id="KW-0812">Transmembrane</keyword>
<feature type="domain" description="Major facilitator superfamily (MFS) profile" evidence="9">
    <location>
        <begin position="62"/>
        <end position="503"/>
    </location>
</feature>
<dbReference type="GO" id="GO:0005351">
    <property type="term" value="F:carbohydrate:proton symporter activity"/>
    <property type="evidence" value="ECO:0007669"/>
    <property type="project" value="TreeGrafter"/>
</dbReference>
<evidence type="ECO:0000256" key="4">
    <source>
        <dbReference type="ARBA" id="ARBA00022692"/>
    </source>
</evidence>
<evidence type="ECO:0000256" key="6">
    <source>
        <dbReference type="ARBA" id="ARBA00023136"/>
    </source>
</evidence>
<evidence type="ECO:0000313" key="11">
    <source>
        <dbReference type="Proteomes" id="UP000001610"/>
    </source>
</evidence>
<keyword evidence="3 7" id="KW-0813">Transport</keyword>
<gene>
    <name evidence="10" type="ORF">CCM_09094</name>
</gene>
<dbReference type="VEuPathDB" id="FungiDB:CCM_09094"/>
<dbReference type="eggNOG" id="KOG0254">
    <property type="taxonomic scope" value="Eukaryota"/>
</dbReference>
<dbReference type="Gene3D" id="1.20.1250.20">
    <property type="entry name" value="MFS general substrate transporter like domains"/>
    <property type="match status" value="1"/>
</dbReference>
<evidence type="ECO:0000259" key="9">
    <source>
        <dbReference type="PROSITE" id="PS50850"/>
    </source>
</evidence>
<dbReference type="PANTHER" id="PTHR48022:SF79">
    <property type="entry name" value="LACTOSE PERMEASE, PUTATIVE (AFU_ORTHOLOGUE AFUA_6G01860)-RELATED"/>
    <property type="match status" value="1"/>
</dbReference>
<dbReference type="InterPro" id="IPR003663">
    <property type="entry name" value="Sugar/inositol_transpt"/>
</dbReference>
<dbReference type="OMA" id="WLTMWGK"/>
<dbReference type="InterPro" id="IPR020846">
    <property type="entry name" value="MFS_dom"/>
</dbReference>
<dbReference type="EMBL" id="JH126405">
    <property type="protein sequence ID" value="EGX89046.1"/>
    <property type="molecule type" value="Genomic_DNA"/>
</dbReference>
<protein>
    <submittedName>
        <fullName evidence="10">Hexose transport-related protein</fullName>
    </submittedName>
</protein>
<feature type="transmembrane region" description="Helical" evidence="8">
    <location>
        <begin position="478"/>
        <end position="498"/>
    </location>
</feature>
<dbReference type="InterPro" id="IPR005828">
    <property type="entry name" value="MFS_sugar_transport-like"/>
</dbReference>
<organism evidence="10 11">
    <name type="scientific">Cordyceps militaris (strain CM01)</name>
    <name type="common">Caterpillar fungus</name>
    <dbReference type="NCBI Taxonomy" id="983644"/>
    <lineage>
        <taxon>Eukaryota</taxon>
        <taxon>Fungi</taxon>
        <taxon>Dikarya</taxon>
        <taxon>Ascomycota</taxon>
        <taxon>Pezizomycotina</taxon>
        <taxon>Sordariomycetes</taxon>
        <taxon>Hypocreomycetidae</taxon>
        <taxon>Hypocreales</taxon>
        <taxon>Cordycipitaceae</taxon>
        <taxon>Cordyceps</taxon>
    </lineage>
</organism>
<feature type="transmembrane region" description="Helical" evidence="8">
    <location>
        <begin position="131"/>
        <end position="149"/>
    </location>
</feature>
<dbReference type="Proteomes" id="UP000001610">
    <property type="component" value="Unassembled WGS sequence"/>
</dbReference>
<comment type="subcellular location">
    <subcellularLocation>
        <location evidence="1">Membrane</location>
        <topology evidence="1">Multi-pass membrane protein</topology>
    </subcellularLocation>
</comment>
<dbReference type="InParanoid" id="G3JT50"/>
<evidence type="ECO:0000313" key="10">
    <source>
        <dbReference type="EMBL" id="EGX89046.1"/>
    </source>
</evidence>
<keyword evidence="11" id="KW-1185">Reference proteome</keyword>
<evidence type="ECO:0000256" key="7">
    <source>
        <dbReference type="RuleBase" id="RU003346"/>
    </source>
</evidence>